<sequence length="40" mass="4590">MGVAFLIHHLYKKISLQHETQICKNRKGLFGNIGFLSPHL</sequence>
<reference evidence="1" key="1">
    <citation type="submission" date="2018-02" db="EMBL/GenBank/DDBJ databases">
        <title>Rhizophora mucronata_Transcriptome.</title>
        <authorList>
            <person name="Meera S.P."/>
            <person name="Sreeshan A."/>
            <person name="Augustine A."/>
        </authorList>
    </citation>
    <scope>NUCLEOTIDE SEQUENCE</scope>
    <source>
        <tissue evidence="1">Leaf</tissue>
    </source>
</reference>
<dbReference type="EMBL" id="GGEC01064405">
    <property type="protein sequence ID" value="MBX44889.1"/>
    <property type="molecule type" value="Transcribed_RNA"/>
</dbReference>
<protein>
    <submittedName>
        <fullName evidence="1">Uncharacterized protein</fullName>
    </submittedName>
</protein>
<proteinExistence type="predicted"/>
<accession>A0A2P2NQW0</accession>
<name>A0A2P2NQW0_RHIMU</name>
<evidence type="ECO:0000313" key="1">
    <source>
        <dbReference type="EMBL" id="MBX44889.1"/>
    </source>
</evidence>
<organism evidence="1">
    <name type="scientific">Rhizophora mucronata</name>
    <name type="common">Asiatic mangrove</name>
    <dbReference type="NCBI Taxonomy" id="61149"/>
    <lineage>
        <taxon>Eukaryota</taxon>
        <taxon>Viridiplantae</taxon>
        <taxon>Streptophyta</taxon>
        <taxon>Embryophyta</taxon>
        <taxon>Tracheophyta</taxon>
        <taxon>Spermatophyta</taxon>
        <taxon>Magnoliopsida</taxon>
        <taxon>eudicotyledons</taxon>
        <taxon>Gunneridae</taxon>
        <taxon>Pentapetalae</taxon>
        <taxon>rosids</taxon>
        <taxon>fabids</taxon>
        <taxon>Malpighiales</taxon>
        <taxon>Rhizophoraceae</taxon>
        <taxon>Rhizophora</taxon>
    </lineage>
</organism>
<dbReference type="AlphaFoldDB" id="A0A2P2NQW0"/>